<sequence>MITELKKYENTGSFTYRPQDRLAQICNAPNDKAGIYLVYTIQGKERMLVYIGRSGKKERSGTYLFAKAVLKTAWLTENGMAN</sequence>
<dbReference type="STRING" id="1391627.SAMN05216464_103151"/>
<dbReference type="Proteomes" id="UP000199072">
    <property type="component" value="Unassembled WGS sequence"/>
</dbReference>
<accession>A0A1G6YZ72</accession>
<dbReference type="RefSeq" id="WP_091147897.1">
    <property type="nucleotide sequence ID" value="NZ_FNAI01000003.1"/>
</dbReference>
<evidence type="ECO:0000313" key="1">
    <source>
        <dbReference type="EMBL" id="SDD95572.1"/>
    </source>
</evidence>
<evidence type="ECO:0008006" key="3">
    <source>
        <dbReference type="Google" id="ProtNLM"/>
    </source>
</evidence>
<gene>
    <name evidence="1" type="ORF">SAMN05216464_103151</name>
</gene>
<organism evidence="1 2">
    <name type="scientific">Mucilaginibacter pineti</name>
    <dbReference type="NCBI Taxonomy" id="1391627"/>
    <lineage>
        <taxon>Bacteria</taxon>
        <taxon>Pseudomonadati</taxon>
        <taxon>Bacteroidota</taxon>
        <taxon>Sphingobacteriia</taxon>
        <taxon>Sphingobacteriales</taxon>
        <taxon>Sphingobacteriaceae</taxon>
        <taxon>Mucilaginibacter</taxon>
    </lineage>
</organism>
<dbReference type="OrthoDB" id="838435at2"/>
<dbReference type="AlphaFoldDB" id="A0A1G6YZ72"/>
<proteinExistence type="predicted"/>
<evidence type="ECO:0000313" key="2">
    <source>
        <dbReference type="Proteomes" id="UP000199072"/>
    </source>
</evidence>
<protein>
    <recommendedName>
        <fullName evidence="3">GIY-YIG domain-containing protein</fullName>
    </recommendedName>
</protein>
<dbReference type="EMBL" id="FNAI01000003">
    <property type="protein sequence ID" value="SDD95572.1"/>
    <property type="molecule type" value="Genomic_DNA"/>
</dbReference>
<name>A0A1G6YZ72_9SPHI</name>
<reference evidence="1 2" key="1">
    <citation type="submission" date="2016-10" db="EMBL/GenBank/DDBJ databases">
        <authorList>
            <person name="de Groot N.N."/>
        </authorList>
    </citation>
    <scope>NUCLEOTIDE SEQUENCE [LARGE SCALE GENOMIC DNA]</scope>
    <source>
        <strain evidence="1 2">47C3B</strain>
    </source>
</reference>
<keyword evidence="2" id="KW-1185">Reference proteome</keyword>